<evidence type="ECO:0000256" key="8">
    <source>
        <dbReference type="ARBA" id="ARBA00023136"/>
    </source>
</evidence>
<organism evidence="12 13">
    <name type="scientific">Odocoileus virginianus</name>
    <name type="common">White-tailed deer</name>
    <dbReference type="NCBI Taxonomy" id="9874"/>
    <lineage>
        <taxon>Eukaryota</taxon>
        <taxon>Metazoa</taxon>
        <taxon>Chordata</taxon>
        <taxon>Craniata</taxon>
        <taxon>Vertebrata</taxon>
        <taxon>Euteleostomi</taxon>
        <taxon>Mammalia</taxon>
        <taxon>Eutheria</taxon>
        <taxon>Laurasiatheria</taxon>
        <taxon>Artiodactyla</taxon>
        <taxon>Ruminantia</taxon>
        <taxon>Pecora</taxon>
        <taxon>Cervidae</taxon>
        <taxon>Odocoileinae</taxon>
        <taxon>Odocoileus</taxon>
    </lineage>
</organism>
<evidence type="ECO:0000256" key="4">
    <source>
        <dbReference type="ARBA" id="ARBA00022723"/>
    </source>
</evidence>
<dbReference type="InterPro" id="IPR000008">
    <property type="entry name" value="C2_dom"/>
</dbReference>
<keyword evidence="7 10" id="KW-1133">Transmembrane helix</keyword>
<dbReference type="RefSeq" id="XP_070334285.1">
    <property type="nucleotide sequence ID" value="XM_070478184.1"/>
</dbReference>
<evidence type="ECO:0000256" key="1">
    <source>
        <dbReference type="ARBA" id="ARBA00004141"/>
    </source>
</evidence>
<dbReference type="GeneID" id="110126396"/>
<keyword evidence="6" id="KW-0106">Calcium</keyword>
<evidence type="ECO:0000256" key="5">
    <source>
        <dbReference type="ARBA" id="ARBA00022737"/>
    </source>
</evidence>
<comment type="subcellular location">
    <subcellularLocation>
        <location evidence="1">Membrane</location>
        <topology evidence="1">Multi-pass membrane protein</topology>
    </subcellularLocation>
</comment>
<keyword evidence="3 10" id="KW-0812">Transmembrane</keyword>
<protein>
    <submittedName>
        <fullName evidence="13">Multiple C2 and transmembrane domain-containing protein 2 isoform X3</fullName>
    </submittedName>
</protein>
<accession>A0ABM4J2J4</accession>
<evidence type="ECO:0000256" key="7">
    <source>
        <dbReference type="ARBA" id="ARBA00022989"/>
    </source>
</evidence>
<evidence type="ECO:0000259" key="11">
    <source>
        <dbReference type="PROSITE" id="PS50004"/>
    </source>
</evidence>
<dbReference type="SUPFAM" id="SSF49562">
    <property type="entry name" value="C2 domain (Calcium/lipid-binding domain, CaLB)"/>
    <property type="match status" value="2"/>
</dbReference>
<dbReference type="PRINTS" id="PR00360">
    <property type="entry name" value="C2DOMAIN"/>
</dbReference>
<dbReference type="CDD" id="cd08377">
    <property type="entry name" value="C2C_MCTP_PRT"/>
    <property type="match status" value="1"/>
</dbReference>
<keyword evidence="8 10" id="KW-0472">Membrane</keyword>
<evidence type="ECO:0000313" key="13">
    <source>
        <dbReference type="RefSeq" id="XP_070334285.1"/>
    </source>
</evidence>
<keyword evidence="4" id="KW-0479">Metal-binding</keyword>
<dbReference type="Pfam" id="PF08372">
    <property type="entry name" value="PRT_C"/>
    <property type="match status" value="1"/>
</dbReference>
<feature type="compositionally biased region" description="Acidic residues" evidence="9">
    <location>
        <begin position="325"/>
        <end position="337"/>
    </location>
</feature>
<keyword evidence="12" id="KW-1185">Reference proteome</keyword>
<keyword evidence="5" id="KW-0677">Repeat</keyword>
<evidence type="ECO:0000256" key="10">
    <source>
        <dbReference type="SAM" id="Phobius"/>
    </source>
</evidence>
<feature type="transmembrane region" description="Helical" evidence="10">
    <location>
        <begin position="408"/>
        <end position="436"/>
    </location>
</feature>
<reference evidence="12" key="1">
    <citation type="journal article" date="2022" name="J. Hered.">
        <title>A De Novo Chromosome-Level Genome Assembly of the White-Tailed Deer, Odocoileus Virginianus.</title>
        <authorList>
            <person name="London E.W."/>
            <person name="Roca A.L."/>
            <person name="Novakofski J.E."/>
            <person name="Mateus-Pinilla N.E."/>
        </authorList>
    </citation>
    <scope>NUCLEOTIDE SEQUENCE [LARGE SCALE GENOMIC DNA]</scope>
</reference>
<dbReference type="Pfam" id="PF00168">
    <property type="entry name" value="C2"/>
    <property type="match status" value="2"/>
</dbReference>
<gene>
    <name evidence="13" type="primary">MCTP2</name>
</gene>
<dbReference type="InterPro" id="IPR013583">
    <property type="entry name" value="MCTP_C"/>
</dbReference>
<feature type="domain" description="C2" evidence="11">
    <location>
        <begin position="74"/>
        <end position="195"/>
    </location>
</feature>
<feature type="transmembrane region" description="Helical" evidence="10">
    <location>
        <begin position="280"/>
        <end position="307"/>
    </location>
</feature>
<evidence type="ECO:0000256" key="2">
    <source>
        <dbReference type="ARBA" id="ARBA00007923"/>
    </source>
</evidence>
<reference evidence="13" key="2">
    <citation type="submission" date="2025-08" db="UniProtKB">
        <authorList>
            <consortium name="RefSeq"/>
        </authorList>
    </citation>
    <scope>IDENTIFICATION</scope>
    <source>
        <tissue evidence="13">Tongue muscle</tissue>
    </source>
</reference>
<evidence type="ECO:0000256" key="6">
    <source>
        <dbReference type="ARBA" id="ARBA00022837"/>
    </source>
</evidence>
<dbReference type="PROSITE" id="PS50004">
    <property type="entry name" value="C2"/>
    <property type="match status" value="1"/>
</dbReference>
<dbReference type="PANTHER" id="PTHR45911:SF2">
    <property type="entry name" value="MULTIPLE C2 AND TRANSMEMBRANE DOMAIN-CONTAINING PROTEIN 2"/>
    <property type="match status" value="1"/>
</dbReference>
<dbReference type="SMART" id="SM00239">
    <property type="entry name" value="C2"/>
    <property type="match status" value="1"/>
</dbReference>
<comment type="similarity">
    <text evidence="2">Belongs to the MCTP family.</text>
</comment>
<dbReference type="PANTHER" id="PTHR45911">
    <property type="entry name" value="C2 DOMAIN-CONTAINING PROTEIN"/>
    <property type="match status" value="1"/>
</dbReference>
<evidence type="ECO:0000256" key="9">
    <source>
        <dbReference type="SAM" id="MobiDB-lite"/>
    </source>
</evidence>
<evidence type="ECO:0000313" key="12">
    <source>
        <dbReference type="Proteomes" id="UP001652640"/>
    </source>
</evidence>
<dbReference type="Gene3D" id="2.60.40.150">
    <property type="entry name" value="C2 domain"/>
    <property type="match status" value="1"/>
</dbReference>
<evidence type="ECO:0000256" key="3">
    <source>
        <dbReference type="ARBA" id="ARBA00022692"/>
    </source>
</evidence>
<dbReference type="InterPro" id="IPR035892">
    <property type="entry name" value="C2_domain_sf"/>
</dbReference>
<name>A0ABM4J2J4_ODOVR</name>
<sequence>MGILDIEVWGKDSKKHEDRLGTCKVDISALPLKQANCLELPLESCLGTLLMLVTLTPCSGVSVSDLCVCPLADPSERKQIAQRFCLQNSLKDMKDVGILQVKVLKAVDLLAADFSGKSDPFCLLELGNDRLQTHTIYKNLNPEWNKVFTFPIKDIHDVLEVTVFDEDGDKPPDFLGKVAIPLLSIRDGQTNCYVLKNKDLEQAFKGVIYLEMDLIYNPIKASIRTFTPREKRFVEDGRKLSKKILSRDVDRVKRLTMAMWNTIQFLKSCFQWESTLRSTVAFMVFLVTVWNFELYMIPLALLLLFVYNSIGTARGKGGSIQDSQESPDVDEEDDEDDKKEKMTCNVSARKDCHSWRKSPYSLIESEKKGLIERIYMVQDIVSTVQNILEELASFGERIKNTFNWTVPFLSFLACLILAVATITLYFIPLRYIILIWGINKFTKKLRNPYAIDNNELLDFLSRVPSDVQKVQYAELKPGSSQSPVRKKRNAL</sequence>
<feature type="region of interest" description="Disordered" evidence="9">
    <location>
        <begin position="315"/>
        <end position="341"/>
    </location>
</feature>
<dbReference type="Proteomes" id="UP001652640">
    <property type="component" value="Chromosome 16"/>
</dbReference>
<proteinExistence type="inferred from homology"/>